<evidence type="ECO:0000313" key="2">
    <source>
        <dbReference type="Proteomes" id="UP000326781"/>
    </source>
</evidence>
<keyword evidence="2" id="KW-1185">Reference proteome</keyword>
<name>A0A5P8D3Y1_9CAUD</name>
<accession>A0A5P8D3Y1</accession>
<protein>
    <submittedName>
        <fullName evidence="1">Uncharacterized protein</fullName>
    </submittedName>
</protein>
<dbReference type="EMBL" id="MN270891">
    <property type="protein sequence ID" value="QFP93767.1"/>
    <property type="molecule type" value="Genomic_DNA"/>
</dbReference>
<organism evidence="1 2">
    <name type="scientific">Pectobacterium phage Wc4</name>
    <dbReference type="NCBI Taxonomy" id="2652428"/>
    <lineage>
        <taxon>Viruses</taxon>
        <taxon>Duplodnaviria</taxon>
        <taxon>Heunggongvirae</taxon>
        <taxon>Uroviricota</taxon>
        <taxon>Caudoviricetes</taxon>
        <taxon>Andersonviridae</taxon>
        <taxon>Andersonviridae incertae sedis</taxon>
        <taxon>Arnovirus</taxon>
        <taxon>Arnovirus Wc4</taxon>
    </lineage>
</organism>
<proteinExistence type="predicted"/>
<evidence type="ECO:0000313" key="1">
    <source>
        <dbReference type="EMBL" id="QFP93767.1"/>
    </source>
</evidence>
<dbReference type="Proteomes" id="UP000326781">
    <property type="component" value="Segment"/>
</dbReference>
<reference evidence="1 2" key="1">
    <citation type="submission" date="2019-08" db="EMBL/GenBank/DDBJ databases">
        <title>Six bacteriophages against potato bacterial diseases.</title>
        <authorList>
            <person name="Zhang X."/>
            <person name="Kering K."/>
        </authorList>
    </citation>
    <scope>NUCLEOTIDE SEQUENCE [LARGE SCALE GENOMIC DNA]</scope>
</reference>
<sequence>MTKSQFVALVNKTIEARNLSIHDLSIGSYTISAQELDSMRAKNSAMGNTGCYTESSIIKFAAQLHGNGYIFDLSRHQSDAAMQAIIIKFTRWLDEMKAAQPLSDVKELDSTVSDMAKEIRLKAEMAIAKAEKRLNSGTDGYVIVTPDCTCSYNHKVSSLDASHWVVYMVDISDAPALTSLDARKLCPIYSRIRGGQPLIEVRLAFALNQFIHVQENILKALSEQGY</sequence>